<keyword evidence="1" id="KW-0812">Transmembrane</keyword>
<gene>
    <name evidence="3" type="ORF">D1164_04910</name>
</gene>
<feature type="transmembrane region" description="Helical" evidence="1">
    <location>
        <begin position="21"/>
        <end position="45"/>
    </location>
</feature>
<keyword evidence="1" id="KW-0472">Membrane</keyword>
<protein>
    <submittedName>
        <fullName evidence="3">DUF4405 domain-containing protein</fullName>
    </submittedName>
</protein>
<feature type="transmembrane region" description="Helical" evidence="1">
    <location>
        <begin position="117"/>
        <end position="136"/>
    </location>
</feature>
<organism evidence="3 4">
    <name type="scientific">Mariniphaga sediminis</name>
    <dbReference type="NCBI Taxonomy" id="1628158"/>
    <lineage>
        <taxon>Bacteria</taxon>
        <taxon>Pseudomonadati</taxon>
        <taxon>Bacteroidota</taxon>
        <taxon>Bacteroidia</taxon>
        <taxon>Marinilabiliales</taxon>
        <taxon>Prolixibacteraceae</taxon>
        <taxon>Mariniphaga</taxon>
    </lineage>
</organism>
<dbReference type="InterPro" id="IPR025517">
    <property type="entry name" value="DUF4405"/>
</dbReference>
<reference evidence="3 4" key="1">
    <citation type="journal article" date="2015" name="Int. J. Syst. Evol. Microbiol.">
        <title>Mariniphaga sediminis sp. nov., isolated from coastal sediment.</title>
        <authorList>
            <person name="Wang F.Q."/>
            <person name="Shen Q.Y."/>
            <person name="Chen G.J."/>
            <person name="Du Z.J."/>
        </authorList>
    </citation>
    <scope>NUCLEOTIDE SEQUENCE [LARGE SCALE GENOMIC DNA]</scope>
    <source>
        <strain evidence="3 4">SY21</strain>
    </source>
</reference>
<dbReference type="OrthoDB" id="5421399at2"/>
<comment type="caution">
    <text evidence="3">The sequence shown here is derived from an EMBL/GenBank/DDBJ whole genome shotgun (WGS) entry which is preliminary data.</text>
</comment>
<evidence type="ECO:0000259" key="2">
    <source>
        <dbReference type="Pfam" id="PF14358"/>
    </source>
</evidence>
<keyword evidence="4" id="KW-1185">Reference proteome</keyword>
<feature type="transmembrane region" description="Helical" evidence="1">
    <location>
        <begin position="78"/>
        <end position="96"/>
    </location>
</feature>
<dbReference type="Proteomes" id="UP000266441">
    <property type="component" value="Unassembled WGS sequence"/>
</dbReference>
<dbReference type="Pfam" id="PF14358">
    <property type="entry name" value="DUF4405"/>
    <property type="match status" value="1"/>
</dbReference>
<sequence>MVVSIVTLKQKMMTNRKFDKSKVNLIIDGIMLLLLALMAGLGFLIKYELVPGFKRNAVYGGDVELYFWGLDRHQWGSVHLYISFAFLFLILLHIVLHWKMIGCIFRKMVHGKVPRTAVVICLSVVSLFFFVAPLLVSPDIAPLQGRSIHGGHTGHLEGGSLREAHQNISVASEALAEEKAGKSNPENHPEHAFSHLEIHGSMTVDEVCSRYSVSANKLTKALDIPSGLSSERIGRLKKRYGFEMEELKEAIVEIKNHN</sequence>
<dbReference type="AlphaFoldDB" id="A0A399D2Z8"/>
<evidence type="ECO:0000256" key="1">
    <source>
        <dbReference type="SAM" id="Phobius"/>
    </source>
</evidence>
<feature type="domain" description="Flavinylation-associated cytochrome" evidence="2">
    <location>
        <begin position="26"/>
        <end position="98"/>
    </location>
</feature>
<keyword evidence="1" id="KW-1133">Transmembrane helix</keyword>
<evidence type="ECO:0000313" key="4">
    <source>
        <dbReference type="Proteomes" id="UP000266441"/>
    </source>
</evidence>
<name>A0A399D2Z8_9BACT</name>
<proteinExistence type="predicted"/>
<dbReference type="EMBL" id="QWET01000003">
    <property type="protein sequence ID" value="RIH66254.1"/>
    <property type="molecule type" value="Genomic_DNA"/>
</dbReference>
<evidence type="ECO:0000313" key="3">
    <source>
        <dbReference type="EMBL" id="RIH66254.1"/>
    </source>
</evidence>
<accession>A0A399D2Z8</accession>